<gene>
    <name evidence="4" type="ORF">BCR36DRAFT_348415</name>
</gene>
<sequence>MYLLRKYLKNNESINKYIFPETVSTLLKIKSNNNNLYGTKLFGLSIEELLERQRILEEEKNKQKDEKGNNNKKEDENKEGINNYAKNCSKDYNDDINNDFIKNDFVSEEQTELNNIPIYENNTISMESIFQSEYDLKNIPIEIQQFVKYLKQDKVLRKEGIFRLGGCFNLKNEIKEKIDQTGVVDFSNYSDDHAVASLFKQFLRELSGKIIPKELFDVFDEAKDSYDEMGNALLYLPKQRYDTLLYILEFLFHIDTFKAFNKMDIGNLSIMFAPNIIECPEATDMPKTLISPLHITNTIIHYFKRLRIQKEENELKFSYFDVKPEYDSERISVKDITYREYDYEISSLEDSDTMSSSESDGNNSDHNDTYDQDTKNTIKVRDYNNNSEVGISSFLHDEEKNSMNNISRNVDSFLFNDLESIDSSIQIKYCTDVVSLEDTLSNKSYKHSSYNCNLNEVNSHISENEDEDENEKECDNNYNMTSLTNITIKQDLTNENESVNEEKVNNEKKEIIVKQSPSDFFSNLSDNIQKYRNFSFGNEKKSFSKFIENKEYQLLDQNNRFDSNATVINDNKNLEIDCNNISFLIQNKNIINEEAYKSITDTEKLNKSDSYNPNIFENNDKHYYLSLLSNLDDLNKNNTYKKEFIPLQNNKTKIINYENNNTIEINNIKKPIMDSLKYVSGELISNNGINNLYENNHFSNTSKSKYSLLETMKVKDIMELNNEEKTKTGNISIYDSNTLRKNNIIKEEKILEVSNRIIDTEPYTLHSDTNNNNNEEVMSDNYQLNKENIIEEVNKDNNELTNETITEEQKIREIVSSINFYNKNKKKKKLSKCQSAFSDNTRIKKYDHSRLAKSYSQMTMNVQKEDFIKSLRDFNLKMKNYTKMANMKKIRIQQKRIFIERLKDLAHYMKFLDRYCNELKAFSMKENENLEVLKEMETFSRNKYKLIKSYIKDELNKYKVYKDGNISVYYPFVDLQSWMKKNESSDSLSNHKDLKLENLHLYYGINDLSPCQRVLRNLDKKRQLENRPIYVFAMKPDEIRKTYKEIKRELSVLKNTYLDLKKNDTVNKNKIDEYKVVDKLILKELFWYIKRLKKAIIKVKDKKKTDIIKNIANPFERCMYNACKIEKKKIQEELIKYQETFYKLHGRPIKTKNDLKPIEEKYKRYKELKSYLRSFS</sequence>
<accession>A0A1Y1VER8</accession>
<dbReference type="Pfam" id="PF26116">
    <property type="entry name" value="FAM13A"/>
    <property type="match status" value="1"/>
</dbReference>
<dbReference type="STRING" id="1754191.A0A1Y1VER8"/>
<dbReference type="PANTHER" id="PTHR45876">
    <property type="entry name" value="FI04035P"/>
    <property type="match status" value="1"/>
</dbReference>
<feature type="compositionally biased region" description="Basic and acidic residues" evidence="2">
    <location>
        <begin position="60"/>
        <end position="79"/>
    </location>
</feature>
<dbReference type="PANTHER" id="PTHR45876:SF8">
    <property type="entry name" value="FI04035P"/>
    <property type="match status" value="1"/>
</dbReference>
<reference evidence="4 5" key="2">
    <citation type="submission" date="2016-08" db="EMBL/GenBank/DDBJ databases">
        <title>Pervasive Adenine N6-methylation of Active Genes in Fungi.</title>
        <authorList>
            <consortium name="DOE Joint Genome Institute"/>
            <person name="Mondo S.J."/>
            <person name="Dannebaum R.O."/>
            <person name="Kuo R.C."/>
            <person name="Labutti K."/>
            <person name="Haridas S."/>
            <person name="Kuo A."/>
            <person name="Salamov A."/>
            <person name="Ahrendt S.R."/>
            <person name="Lipzen A."/>
            <person name="Sullivan W."/>
            <person name="Andreopoulos W.B."/>
            <person name="Clum A."/>
            <person name="Lindquist E."/>
            <person name="Daum C."/>
            <person name="Ramamoorthy G.K."/>
            <person name="Gryganskyi A."/>
            <person name="Culley D."/>
            <person name="Magnuson J.K."/>
            <person name="James T.Y."/>
            <person name="O'Malley M.A."/>
            <person name="Stajich J.E."/>
            <person name="Spatafora J.W."/>
            <person name="Visel A."/>
            <person name="Grigoriev I.V."/>
        </authorList>
    </citation>
    <scope>NUCLEOTIDE SEQUENCE [LARGE SCALE GENOMIC DNA]</scope>
    <source>
        <strain evidence="5">finn</strain>
    </source>
</reference>
<dbReference type="CDD" id="cd00159">
    <property type="entry name" value="RhoGAP"/>
    <property type="match status" value="1"/>
</dbReference>
<dbReference type="EMBL" id="MCFH01000011">
    <property type="protein sequence ID" value="ORX54288.1"/>
    <property type="molecule type" value="Genomic_DNA"/>
</dbReference>
<name>A0A1Y1VER8_9FUNG</name>
<feature type="region of interest" description="Disordered" evidence="2">
    <location>
        <begin position="349"/>
        <end position="377"/>
    </location>
</feature>
<feature type="compositionally biased region" description="Basic and acidic residues" evidence="2">
    <location>
        <begin position="363"/>
        <end position="377"/>
    </location>
</feature>
<dbReference type="SMART" id="SM00324">
    <property type="entry name" value="RhoGAP"/>
    <property type="match status" value="1"/>
</dbReference>
<evidence type="ECO:0000256" key="2">
    <source>
        <dbReference type="SAM" id="MobiDB-lite"/>
    </source>
</evidence>
<dbReference type="SUPFAM" id="SSF48350">
    <property type="entry name" value="GTPase activation domain, GAP"/>
    <property type="match status" value="1"/>
</dbReference>
<evidence type="ECO:0000313" key="5">
    <source>
        <dbReference type="Proteomes" id="UP000193719"/>
    </source>
</evidence>
<reference evidence="4 5" key="1">
    <citation type="submission" date="2016-08" db="EMBL/GenBank/DDBJ databases">
        <title>Genomes of anaerobic fungi encode conserved fungal cellulosomes for biomass hydrolysis.</title>
        <authorList>
            <consortium name="DOE Joint Genome Institute"/>
            <person name="Haitjema C.H."/>
            <person name="Gilmore S.P."/>
            <person name="Henske J.K."/>
            <person name="Solomon K.V."/>
            <person name="De Groot R."/>
            <person name="Kuo A."/>
            <person name="Mondo S.J."/>
            <person name="Salamov A.A."/>
            <person name="Labutti K."/>
            <person name="Zhao Z."/>
            <person name="Chiniquy J."/>
            <person name="Barry K."/>
            <person name="Brewer H.M."/>
            <person name="Purvine S.O."/>
            <person name="Wright A.T."/>
            <person name="Boxma B."/>
            <person name="Van Alen T."/>
            <person name="Hackstein J.H."/>
            <person name="Baker S.E."/>
            <person name="Grigoriev I.V."/>
            <person name="O'Malley M.A."/>
        </authorList>
    </citation>
    <scope>NUCLEOTIDE SEQUENCE [LARGE SCALE GENOMIC DNA]</scope>
    <source>
        <strain evidence="5">finn</strain>
    </source>
</reference>
<dbReference type="GO" id="GO:0007165">
    <property type="term" value="P:signal transduction"/>
    <property type="evidence" value="ECO:0007669"/>
    <property type="project" value="InterPro"/>
</dbReference>
<proteinExistence type="predicted"/>
<dbReference type="Proteomes" id="UP000193719">
    <property type="component" value="Unassembled WGS sequence"/>
</dbReference>
<protein>
    <submittedName>
        <fullName evidence="4">RhoGAP-domain-containing protein</fullName>
    </submittedName>
</protein>
<dbReference type="InterPro" id="IPR000198">
    <property type="entry name" value="RhoGAP_dom"/>
</dbReference>
<dbReference type="InterPro" id="IPR008936">
    <property type="entry name" value="Rho_GTPase_activation_prot"/>
</dbReference>
<evidence type="ECO:0000313" key="4">
    <source>
        <dbReference type="EMBL" id="ORX54288.1"/>
    </source>
</evidence>
<organism evidence="4 5">
    <name type="scientific">Piromyces finnis</name>
    <dbReference type="NCBI Taxonomy" id="1754191"/>
    <lineage>
        <taxon>Eukaryota</taxon>
        <taxon>Fungi</taxon>
        <taxon>Fungi incertae sedis</taxon>
        <taxon>Chytridiomycota</taxon>
        <taxon>Chytridiomycota incertae sedis</taxon>
        <taxon>Neocallimastigomycetes</taxon>
        <taxon>Neocallimastigales</taxon>
        <taxon>Neocallimastigaceae</taxon>
        <taxon>Piromyces</taxon>
    </lineage>
</organism>
<dbReference type="Gene3D" id="1.10.555.10">
    <property type="entry name" value="Rho GTPase activation protein"/>
    <property type="match status" value="1"/>
</dbReference>
<comment type="caution">
    <text evidence="4">The sequence shown here is derived from an EMBL/GenBank/DDBJ whole genome shotgun (WGS) entry which is preliminary data.</text>
</comment>
<evidence type="ECO:0000256" key="1">
    <source>
        <dbReference type="SAM" id="Coils"/>
    </source>
</evidence>
<dbReference type="OrthoDB" id="437889at2759"/>
<dbReference type="GO" id="GO:0005096">
    <property type="term" value="F:GTPase activator activity"/>
    <property type="evidence" value="ECO:0007669"/>
    <property type="project" value="TreeGrafter"/>
</dbReference>
<dbReference type="Pfam" id="PF00620">
    <property type="entry name" value="RhoGAP"/>
    <property type="match status" value="1"/>
</dbReference>
<dbReference type="InterPro" id="IPR059029">
    <property type="entry name" value="FAM13A_dom"/>
</dbReference>
<dbReference type="GO" id="GO:0005737">
    <property type="term" value="C:cytoplasm"/>
    <property type="evidence" value="ECO:0007669"/>
    <property type="project" value="TreeGrafter"/>
</dbReference>
<feature type="region of interest" description="Disordered" evidence="2">
    <location>
        <begin position="60"/>
        <end position="80"/>
    </location>
</feature>
<keyword evidence="1" id="KW-0175">Coiled coil</keyword>
<dbReference type="AlphaFoldDB" id="A0A1Y1VER8"/>
<keyword evidence="5" id="KW-1185">Reference proteome</keyword>
<evidence type="ECO:0000259" key="3">
    <source>
        <dbReference type="PROSITE" id="PS50238"/>
    </source>
</evidence>
<feature type="domain" description="Rho-GAP" evidence="3">
    <location>
        <begin position="124"/>
        <end position="307"/>
    </location>
</feature>
<dbReference type="PROSITE" id="PS50238">
    <property type="entry name" value="RHOGAP"/>
    <property type="match status" value="1"/>
</dbReference>
<feature type="coiled-coil region" evidence="1">
    <location>
        <begin position="779"/>
        <end position="810"/>
    </location>
</feature>